<dbReference type="EMBL" id="AYSF01000029">
    <property type="protein sequence ID" value="ESU73392.1"/>
    <property type="molecule type" value="Genomic_DNA"/>
</dbReference>
<sequence length="263" mass="29349">MTFAAPMSSKEARQMIRNNEWVKPTAGVANGYTQANLVVLPKELAFEFLLFCQRNPKPCPVLDVTESGSWEPSMVAPGADLRVDLPKYRVYRNGELTEERTDIIDLWDKDMVGFLLGCSFTFEHALVNNGIPVRHIQENCNVPMYKTNIPCVKAGRFEGPMVVSMRPIPHKDVVRAVQVTSRFPSVHGAPIHIGDPKLIGIHDIYKPDFGDPVTIREGETPVFWACGVTPQAVAMEVKPDIMITHAPGHMFITDLRDEQLGVL</sequence>
<comment type="similarity">
    <text evidence="1 3">Belongs to the D-glutamate cyclase family.</text>
</comment>
<dbReference type="SUPFAM" id="SSF160920">
    <property type="entry name" value="PSTPO5379-like"/>
    <property type="match status" value="1"/>
</dbReference>
<protein>
    <recommendedName>
        <fullName evidence="3">Putative hydro-lyase T260_02970</fullName>
        <ecNumber evidence="3">4.2.1.-</ecNumber>
    </recommendedName>
</protein>
<dbReference type="PANTHER" id="PTHR32022:SF10">
    <property type="entry name" value="D-GLUTAMATE CYCLASE, MITOCHONDRIAL"/>
    <property type="match status" value="1"/>
</dbReference>
<dbReference type="InterPro" id="IPR016938">
    <property type="entry name" value="UPF0317"/>
</dbReference>
<dbReference type="NCBIfam" id="NF003969">
    <property type="entry name" value="PRK05463.1"/>
    <property type="match status" value="1"/>
</dbReference>
<dbReference type="InterPro" id="IPR009906">
    <property type="entry name" value="D-Glu_cyclase"/>
</dbReference>
<evidence type="ECO:0000313" key="5">
    <source>
        <dbReference type="Proteomes" id="UP000018339"/>
    </source>
</evidence>
<dbReference type="HAMAP" id="MF_01830">
    <property type="entry name" value="Hydro_lyase"/>
    <property type="match status" value="1"/>
</dbReference>
<evidence type="ECO:0000256" key="2">
    <source>
        <dbReference type="ARBA" id="ARBA00023239"/>
    </source>
</evidence>
<dbReference type="PIRSF" id="PIRSF029755">
    <property type="entry name" value="UCP029755"/>
    <property type="match status" value="1"/>
</dbReference>
<dbReference type="GO" id="GO:0016829">
    <property type="term" value="F:lyase activity"/>
    <property type="evidence" value="ECO:0007669"/>
    <property type="project" value="UniProtKB-KW"/>
</dbReference>
<dbReference type="Gene3D" id="3.40.1640.10">
    <property type="entry name" value="PSTPO5379-like"/>
    <property type="match status" value="1"/>
</dbReference>
<dbReference type="InterPro" id="IPR038021">
    <property type="entry name" value="Putative_hydro-lyase"/>
</dbReference>
<keyword evidence="2 3" id="KW-0456">Lyase</keyword>
<dbReference type="Pfam" id="PF07286">
    <property type="entry name" value="D-Glu_cyclase"/>
    <property type="match status" value="1"/>
</dbReference>
<evidence type="ECO:0000256" key="3">
    <source>
        <dbReference type="HAMAP-Rule" id="MF_01830"/>
    </source>
</evidence>
<dbReference type="EC" id="4.2.1.-" evidence="3"/>
<evidence type="ECO:0000256" key="1">
    <source>
        <dbReference type="ARBA" id="ARBA00007896"/>
    </source>
</evidence>
<dbReference type="Proteomes" id="UP000018339">
    <property type="component" value="Unassembled WGS sequence"/>
</dbReference>
<dbReference type="Gene3D" id="3.30.2040.10">
    <property type="entry name" value="PSTPO5379-like domain"/>
    <property type="match status" value="1"/>
</dbReference>
<name>A0A7U9P758_GEOTM</name>
<dbReference type="AlphaFoldDB" id="A0A7U9P758"/>
<dbReference type="PANTHER" id="PTHR32022">
    <property type="entry name" value="D-GLUTAMATE CYCLASE, MITOCHONDRIAL"/>
    <property type="match status" value="1"/>
</dbReference>
<evidence type="ECO:0000313" key="4">
    <source>
        <dbReference type="EMBL" id="ESU73392.1"/>
    </source>
</evidence>
<proteinExistence type="inferred from homology"/>
<dbReference type="FunFam" id="3.30.2040.10:FF:000001">
    <property type="entry name" value="D-glutamate cyclase, mitochondrial"/>
    <property type="match status" value="1"/>
</dbReference>
<accession>A0A7U9P758</accession>
<keyword evidence="5" id="KW-1185">Reference proteome</keyword>
<dbReference type="RefSeq" id="WP_023633444.1">
    <property type="nucleotide sequence ID" value="NZ_AYSF01000029.1"/>
</dbReference>
<organism evidence="4 5">
    <name type="scientific">Geobacillus thermopakistaniensis (strain MAS1)</name>
    <dbReference type="NCBI Taxonomy" id="1408282"/>
    <lineage>
        <taxon>Bacteria</taxon>
        <taxon>Bacillati</taxon>
        <taxon>Bacillota</taxon>
        <taxon>Bacilli</taxon>
        <taxon>Bacillales</taxon>
        <taxon>Anoxybacillaceae</taxon>
        <taxon>Geobacillus</taxon>
    </lineage>
</organism>
<comment type="caution">
    <text evidence="4">The sequence shown here is derived from an EMBL/GenBank/DDBJ whole genome shotgun (WGS) entry which is preliminary data.</text>
</comment>
<reference evidence="4 5" key="1">
    <citation type="journal article" date="2014" name="Genome Announc.">
        <title>Draft Genome Sequence of Geobacillus thermopakistaniensis Strain MAS1.</title>
        <authorList>
            <person name="Siddiqui M.A."/>
            <person name="Rashid N."/>
            <person name="Ayyampalayam S."/>
            <person name="Whitman W.B."/>
        </authorList>
    </citation>
    <scope>NUCLEOTIDE SEQUENCE [LARGE SCALE GENOMIC DNA]</scope>
    <source>
        <strain evidence="4 5">MAS1</strain>
    </source>
</reference>
<gene>
    <name evidence="4" type="ORF">T260_02970</name>
</gene>